<dbReference type="OrthoDB" id="6418774at2759"/>
<accession>A0A6A4V0F8</accession>
<dbReference type="PROSITE" id="PS00511">
    <property type="entry name" value="CRF"/>
    <property type="match status" value="1"/>
</dbReference>
<feature type="compositionally biased region" description="Basic and acidic residues" evidence="4">
    <location>
        <begin position="65"/>
        <end position="78"/>
    </location>
</feature>
<organism evidence="6 7">
    <name type="scientific">Amphibalanus amphitrite</name>
    <name type="common">Striped barnacle</name>
    <name type="synonym">Balanus amphitrite</name>
    <dbReference type="NCBI Taxonomy" id="1232801"/>
    <lineage>
        <taxon>Eukaryota</taxon>
        <taxon>Metazoa</taxon>
        <taxon>Ecdysozoa</taxon>
        <taxon>Arthropoda</taxon>
        <taxon>Crustacea</taxon>
        <taxon>Multicrustacea</taxon>
        <taxon>Cirripedia</taxon>
        <taxon>Thoracica</taxon>
        <taxon>Thoracicalcarea</taxon>
        <taxon>Balanomorpha</taxon>
        <taxon>Balanoidea</taxon>
        <taxon>Balanidae</taxon>
        <taxon>Amphibalaninae</taxon>
        <taxon>Amphibalanus</taxon>
    </lineage>
</organism>
<keyword evidence="3" id="KW-0372">Hormone</keyword>
<feature type="region of interest" description="Disordered" evidence="4">
    <location>
        <begin position="1"/>
        <end position="24"/>
    </location>
</feature>
<dbReference type="GO" id="GO:0005179">
    <property type="term" value="F:hormone activity"/>
    <property type="evidence" value="ECO:0007669"/>
    <property type="project" value="UniProtKB-KW"/>
</dbReference>
<dbReference type="AlphaFoldDB" id="A0A6A4V0F8"/>
<dbReference type="Pfam" id="PF00473">
    <property type="entry name" value="CRF"/>
    <property type="match status" value="1"/>
</dbReference>
<comment type="caution">
    <text evidence="6">The sequence shown here is derived from an EMBL/GenBank/DDBJ whole genome shotgun (WGS) entry which is preliminary data.</text>
</comment>
<feature type="region of interest" description="Disordered" evidence="4">
    <location>
        <begin position="60"/>
        <end position="121"/>
    </location>
</feature>
<evidence type="ECO:0000256" key="3">
    <source>
        <dbReference type="ARBA" id="ARBA00022702"/>
    </source>
</evidence>
<sequence length="153" mass="17214">MRLTRRSAGTHSQQKREASPVTGASLSINNPIRVLRNRLTLQMYRRWRNKVMENSAFLHSMGKRSTREQLERRDRGLSDNRQVSAVHCSVSDPVSAGGVRGVHAASSPHGGRQGSNGRDTDGWWLNPQTLALCLRKVHPVWQSRSYNKGTTKD</sequence>
<dbReference type="InterPro" id="IPR018446">
    <property type="entry name" value="Corticotropin-releasing_fac_CS"/>
</dbReference>
<feature type="domain" description="Corticotropin-releasing factor" evidence="5">
    <location>
        <begin position="25"/>
        <end position="58"/>
    </location>
</feature>
<name>A0A6A4V0F8_AMPAM</name>
<keyword evidence="7" id="KW-1185">Reference proteome</keyword>
<evidence type="ECO:0000256" key="4">
    <source>
        <dbReference type="SAM" id="MobiDB-lite"/>
    </source>
</evidence>
<evidence type="ECO:0000259" key="5">
    <source>
        <dbReference type="Pfam" id="PF00473"/>
    </source>
</evidence>
<dbReference type="InterPro" id="IPR000187">
    <property type="entry name" value="CRF"/>
</dbReference>
<evidence type="ECO:0000256" key="2">
    <source>
        <dbReference type="ARBA" id="ARBA00022525"/>
    </source>
</evidence>
<reference evidence="6 7" key="1">
    <citation type="submission" date="2019-07" db="EMBL/GenBank/DDBJ databases">
        <title>Draft genome assembly of a fouling barnacle, Amphibalanus amphitrite (Darwin, 1854): The first reference genome for Thecostraca.</title>
        <authorList>
            <person name="Kim W."/>
        </authorList>
    </citation>
    <scope>NUCLEOTIDE SEQUENCE [LARGE SCALE GENOMIC DNA]</scope>
    <source>
        <strain evidence="6">SNU_AA5</strain>
        <tissue evidence="6">Soma without cirri and trophi</tissue>
    </source>
</reference>
<dbReference type="EMBL" id="VIIS01002016">
    <property type="protein sequence ID" value="KAF0289657.1"/>
    <property type="molecule type" value="Genomic_DNA"/>
</dbReference>
<dbReference type="Proteomes" id="UP000440578">
    <property type="component" value="Unassembled WGS sequence"/>
</dbReference>
<proteinExistence type="predicted"/>
<dbReference type="GO" id="GO:0005576">
    <property type="term" value="C:extracellular region"/>
    <property type="evidence" value="ECO:0007669"/>
    <property type="project" value="UniProtKB-SubCell"/>
</dbReference>
<keyword evidence="2" id="KW-0964">Secreted</keyword>
<evidence type="ECO:0000313" key="7">
    <source>
        <dbReference type="Proteomes" id="UP000440578"/>
    </source>
</evidence>
<evidence type="ECO:0000256" key="1">
    <source>
        <dbReference type="ARBA" id="ARBA00004613"/>
    </source>
</evidence>
<evidence type="ECO:0000313" key="6">
    <source>
        <dbReference type="EMBL" id="KAF0289657.1"/>
    </source>
</evidence>
<gene>
    <name evidence="6" type="ORF">FJT64_012142</name>
</gene>
<comment type="subcellular location">
    <subcellularLocation>
        <location evidence="1">Secreted</location>
    </subcellularLocation>
</comment>
<protein>
    <recommendedName>
        <fullName evidence="5">Corticotropin-releasing factor domain-containing protein</fullName>
    </recommendedName>
</protein>